<evidence type="ECO:0000313" key="1">
    <source>
        <dbReference type="EMBL" id="SVB60891.1"/>
    </source>
</evidence>
<accession>A0A382FFY5</accession>
<name>A0A382FFY5_9ZZZZ</name>
<gene>
    <name evidence="1" type="ORF">METZ01_LOCUS213745</name>
</gene>
<reference evidence="1" key="1">
    <citation type="submission" date="2018-05" db="EMBL/GenBank/DDBJ databases">
        <authorList>
            <person name="Lanie J.A."/>
            <person name="Ng W.-L."/>
            <person name="Kazmierczak K.M."/>
            <person name="Andrzejewski T.M."/>
            <person name="Davidsen T.M."/>
            <person name="Wayne K.J."/>
            <person name="Tettelin H."/>
            <person name="Glass J.I."/>
            <person name="Rusch D."/>
            <person name="Podicherti R."/>
            <person name="Tsui H.-C.T."/>
            <person name="Winkler M.E."/>
        </authorList>
    </citation>
    <scope>NUCLEOTIDE SEQUENCE</scope>
</reference>
<dbReference type="EMBL" id="UINC01049290">
    <property type="protein sequence ID" value="SVB60891.1"/>
    <property type="molecule type" value="Genomic_DNA"/>
</dbReference>
<sequence>MTHCFSEKQTTDPEILSGMLSAINEFVNDSMGGKGQLEAVEYGDKFLVLENGKKFYIVAIVRGQPDRNLHDCIAEQVSHVEKEYSKELSNWNGDKNTFEDCKGNLIKIIMQSTAKEN</sequence>
<protein>
    <submittedName>
        <fullName evidence="1">Uncharacterized protein</fullName>
    </submittedName>
</protein>
<proteinExistence type="predicted"/>
<dbReference type="AlphaFoldDB" id="A0A382FFY5"/>
<organism evidence="1">
    <name type="scientific">marine metagenome</name>
    <dbReference type="NCBI Taxonomy" id="408172"/>
    <lineage>
        <taxon>unclassified sequences</taxon>
        <taxon>metagenomes</taxon>
        <taxon>ecological metagenomes</taxon>
    </lineage>
</organism>